<name>A0AAN8X0T7_HALRR</name>
<feature type="non-terminal residue" evidence="3">
    <location>
        <position position="159"/>
    </location>
</feature>
<gene>
    <name evidence="3" type="ORF">SK128_010717</name>
</gene>
<comment type="caution">
    <text evidence="3">The sequence shown here is derived from an EMBL/GenBank/DDBJ whole genome shotgun (WGS) entry which is preliminary data.</text>
</comment>
<keyword evidence="2" id="KW-0812">Transmembrane</keyword>
<feature type="region of interest" description="Disordered" evidence="1">
    <location>
        <begin position="140"/>
        <end position="159"/>
    </location>
</feature>
<keyword evidence="2" id="KW-1133">Transmembrane helix</keyword>
<evidence type="ECO:0000313" key="3">
    <source>
        <dbReference type="EMBL" id="KAK7074462.1"/>
    </source>
</evidence>
<keyword evidence="2" id="KW-0472">Membrane</keyword>
<proteinExistence type="predicted"/>
<organism evidence="3 4">
    <name type="scientific">Halocaridina rubra</name>
    <name type="common">Hawaiian red shrimp</name>
    <dbReference type="NCBI Taxonomy" id="373956"/>
    <lineage>
        <taxon>Eukaryota</taxon>
        <taxon>Metazoa</taxon>
        <taxon>Ecdysozoa</taxon>
        <taxon>Arthropoda</taxon>
        <taxon>Crustacea</taxon>
        <taxon>Multicrustacea</taxon>
        <taxon>Malacostraca</taxon>
        <taxon>Eumalacostraca</taxon>
        <taxon>Eucarida</taxon>
        <taxon>Decapoda</taxon>
        <taxon>Pleocyemata</taxon>
        <taxon>Caridea</taxon>
        <taxon>Atyoidea</taxon>
        <taxon>Atyidae</taxon>
        <taxon>Halocaridina</taxon>
    </lineage>
</organism>
<dbReference type="EMBL" id="JAXCGZ010011582">
    <property type="protein sequence ID" value="KAK7074462.1"/>
    <property type="molecule type" value="Genomic_DNA"/>
</dbReference>
<evidence type="ECO:0000256" key="2">
    <source>
        <dbReference type="SAM" id="Phobius"/>
    </source>
</evidence>
<feature type="transmembrane region" description="Helical" evidence="2">
    <location>
        <begin position="20"/>
        <end position="46"/>
    </location>
</feature>
<sequence>MGNLPSQSTDNWLDIFSKDWVIYCIIATFSVLTVILIALAIYTIWIKSLLKKGKVKNSTVAVQSLSYQMAPRNSQPYQRLTHELQLSDYSLPRDTLKSYNTSKRREEDRRLSTFFESYNMDPGHASCYTNKISQNVFGEMEATSRPPSEHLYEDLDDYA</sequence>
<keyword evidence="4" id="KW-1185">Reference proteome</keyword>
<reference evidence="3 4" key="1">
    <citation type="submission" date="2023-11" db="EMBL/GenBank/DDBJ databases">
        <title>Halocaridina rubra genome assembly.</title>
        <authorList>
            <person name="Smith C."/>
        </authorList>
    </citation>
    <scope>NUCLEOTIDE SEQUENCE [LARGE SCALE GENOMIC DNA]</scope>
    <source>
        <strain evidence="3">EP-1</strain>
        <tissue evidence="3">Whole</tissue>
    </source>
</reference>
<protein>
    <submittedName>
        <fullName evidence="3">Uncharacterized protein</fullName>
    </submittedName>
</protein>
<evidence type="ECO:0000313" key="4">
    <source>
        <dbReference type="Proteomes" id="UP001381693"/>
    </source>
</evidence>
<accession>A0AAN8X0T7</accession>
<dbReference type="AlphaFoldDB" id="A0AAN8X0T7"/>
<evidence type="ECO:0000256" key="1">
    <source>
        <dbReference type="SAM" id="MobiDB-lite"/>
    </source>
</evidence>
<dbReference type="Proteomes" id="UP001381693">
    <property type="component" value="Unassembled WGS sequence"/>
</dbReference>